<evidence type="ECO:0000259" key="6">
    <source>
        <dbReference type="PROSITE" id="PS51194"/>
    </source>
</evidence>
<dbReference type="InterPro" id="IPR001098">
    <property type="entry name" value="DNA-dir_DNA_pol_A_palm_dom"/>
</dbReference>
<feature type="region of interest" description="Disordered" evidence="4">
    <location>
        <begin position="429"/>
        <end position="451"/>
    </location>
</feature>
<keyword evidence="3" id="KW-0175">Coiled coil</keyword>
<protein>
    <recommendedName>
        <fullName evidence="9">DNA-directed DNA polymerase</fullName>
    </recommendedName>
</protein>
<feature type="domain" description="Helicase C-terminal" evidence="6">
    <location>
        <begin position="911"/>
        <end position="1108"/>
    </location>
</feature>
<dbReference type="PANTHER" id="PTHR10133:SF62">
    <property type="entry name" value="DNA POLYMERASE THETA"/>
    <property type="match status" value="1"/>
</dbReference>
<dbReference type="Pfam" id="PF20470">
    <property type="entry name" value="HTH_61"/>
    <property type="match status" value="1"/>
</dbReference>
<dbReference type="FunFam" id="3.40.50.300:FF:001000">
    <property type="entry name" value="Helicase and polymerase-containing protein TEBICHI"/>
    <property type="match status" value="1"/>
</dbReference>
<dbReference type="SUPFAM" id="SSF56672">
    <property type="entry name" value="DNA/RNA polymerases"/>
    <property type="match status" value="1"/>
</dbReference>
<dbReference type="GO" id="GO:0006259">
    <property type="term" value="P:DNA metabolic process"/>
    <property type="evidence" value="ECO:0007669"/>
    <property type="project" value="UniProtKB-ARBA"/>
</dbReference>
<feature type="region of interest" description="Disordered" evidence="4">
    <location>
        <begin position="1602"/>
        <end position="1622"/>
    </location>
</feature>
<dbReference type="InterPro" id="IPR002298">
    <property type="entry name" value="DNA_polymerase_A"/>
</dbReference>
<dbReference type="GO" id="GO:0005524">
    <property type="term" value="F:ATP binding"/>
    <property type="evidence" value="ECO:0007669"/>
    <property type="project" value="UniProtKB-KW"/>
</dbReference>
<dbReference type="SMART" id="SM00482">
    <property type="entry name" value="POLAc"/>
    <property type="match status" value="1"/>
</dbReference>
<dbReference type="PROSITE" id="PS51194">
    <property type="entry name" value="HELICASE_CTER"/>
    <property type="match status" value="1"/>
</dbReference>
<evidence type="ECO:0000256" key="2">
    <source>
        <dbReference type="ARBA" id="ARBA00022840"/>
    </source>
</evidence>
<dbReference type="FunFam" id="1.20.1060.10:FF:000003">
    <property type="entry name" value="Helicase and polymerase-containing protein TEBICHI"/>
    <property type="match status" value="1"/>
</dbReference>
<dbReference type="FunFam" id="3.40.50.300:FF:000968">
    <property type="entry name" value="Helicase and polymerase-containing protein TEBICHI"/>
    <property type="match status" value="1"/>
</dbReference>
<keyword evidence="8" id="KW-1185">Reference proteome</keyword>
<dbReference type="InterPro" id="IPR046931">
    <property type="entry name" value="HTH_61"/>
</dbReference>
<dbReference type="Gene3D" id="3.30.70.370">
    <property type="match status" value="1"/>
</dbReference>
<dbReference type="InterPro" id="IPR036397">
    <property type="entry name" value="RNaseH_sf"/>
</dbReference>
<dbReference type="Gene3D" id="1.10.150.20">
    <property type="entry name" value="5' to 3' exonuclease, C-terminal subdomain"/>
    <property type="match status" value="1"/>
</dbReference>
<dbReference type="Proteomes" id="UP001633002">
    <property type="component" value="Unassembled WGS sequence"/>
</dbReference>
<dbReference type="InterPro" id="IPR027417">
    <property type="entry name" value="P-loop_NTPase"/>
</dbReference>
<dbReference type="Pfam" id="PF00476">
    <property type="entry name" value="DNA_pol_A"/>
    <property type="match status" value="1"/>
</dbReference>
<dbReference type="SMART" id="SM00487">
    <property type="entry name" value="DEXDc"/>
    <property type="match status" value="1"/>
</dbReference>
<feature type="region of interest" description="Disordered" evidence="4">
    <location>
        <begin position="246"/>
        <end position="273"/>
    </location>
</feature>
<dbReference type="Pfam" id="PF21099">
    <property type="entry name" value="POLQ_helical"/>
    <property type="match status" value="1"/>
</dbReference>
<dbReference type="PROSITE" id="PS51192">
    <property type="entry name" value="HELICASE_ATP_BIND_1"/>
    <property type="match status" value="1"/>
</dbReference>
<dbReference type="SMART" id="SM00490">
    <property type="entry name" value="HELICc"/>
    <property type="match status" value="1"/>
</dbReference>
<feature type="coiled-coil region" evidence="3">
    <location>
        <begin position="1941"/>
        <end position="1968"/>
    </location>
</feature>
<keyword evidence="1" id="KW-0547">Nucleotide-binding</keyword>
<dbReference type="EMBL" id="JBJQOH010000003">
    <property type="protein sequence ID" value="KAL3691255.1"/>
    <property type="molecule type" value="Genomic_DNA"/>
</dbReference>
<dbReference type="CDD" id="cd18026">
    <property type="entry name" value="DEXHc_POLQ-like"/>
    <property type="match status" value="1"/>
</dbReference>
<dbReference type="Pfam" id="PF00271">
    <property type="entry name" value="Helicase_C"/>
    <property type="match status" value="1"/>
</dbReference>
<dbReference type="InterPro" id="IPR043502">
    <property type="entry name" value="DNA/RNA_pol_sf"/>
</dbReference>
<dbReference type="InterPro" id="IPR014001">
    <property type="entry name" value="Helicase_ATP-bd"/>
</dbReference>
<reference evidence="7 8" key="1">
    <citation type="submission" date="2024-09" db="EMBL/GenBank/DDBJ databases">
        <title>Chromosome-scale assembly of Riccia sorocarpa.</title>
        <authorList>
            <person name="Paukszto L."/>
        </authorList>
    </citation>
    <scope>NUCLEOTIDE SEQUENCE [LARGE SCALE GENOMIC DNA]</scope>
    <source>
        <strain evidence="7">LP-2024</strain>
        <tissue evidence="7">Aerial parts of the thallus</tissue>
    </source>
</reference>
<dbReference type="InterPro" id="IPR057220">
    <property type="entry name" value="DUF7898"/>
</dbReference>
<dbReference type="SUPFAM" id="SSF52540">
    <property type="entry name" value="P-loop containing nucleoside triphosphate hydrolases"/>
    <property type="match status" value="1"/>
</dbReference>
<feature type="domain" description="Helicase ATP-binding" evidence="5">
    <location>
        <begin position="672"/>
        <end position="871"/>
    </location>
</feature>
<evidence type="ECO:0000256" key="4">
    <source>
        <dbReference type="SAM" id="MobiDB-lite"/>
    </source>
</evidence>
<dbReference type="Gene3D" id="3.40.50.300">
    <property type="entry name" value="P-loop containing nucleotide triphosphate hydrolases"/>
    <property type="match status" value="2"/>
</dbReference>
<feature type="region of interest" description="Disordered" evidence="4">
    <location>
        <begin position="1694"/>
        <end position="1713"/>
    </location>
</feature>
<dbReference type="InterPro" id="IPR048960">
    <property type="entry name" value="POLQ-like_helical"/>
</dbReference>
<name>A0ABD3HLU0_9MARC</name>
<organism evidence="7 8">
    <name type="scientific">Riccia sorocarpa</name>
    <dbReference type="NCBI Taxonomy" id="122646"/>
    <lineage>
        <taxon>Eukaryota</taxon>
        <taxon>Viridiplantae</taxon>
        <taxon>Streptophyta</taxon>
        <taxon>Embryophyta</taxon>
        <taxon>Marchantiophyta</taxon>
        <taxon>Marchantiopsida</taxon>
        <taxon>Marchantiidae</taxon>
        <taxon>Marchantiales</taxon>
        <taxon>Ricciaceae</taxon>
        <taxon>Riccia</taxon>
    </lineage>
</organism>
<feature type="compositionally biased region" description="Polar residues" evidence="4">
    <location>
        <begin position="596"/>
        <end position="605"/>
    </location>
</feature>
<evidence type="ECO:0000313" key="8">
    <source>
        <dbReference type="Proteomes" id="UP001633002"/>
    </source>
</evidence>
<feature type="region of interest" description="Disordered" evidence="4">
    <location>
        <begin position="304"/>
        <end position="324"/>
    </location>
</feature>
<evidence type="ECO:0008006" key="9">
    <source>
        <dbReference type="Google" id="ProtNLM"/>
    </source>
</evidence>
<dbReference type="InterPro" id="IPR011545">
    <property type="entry name" value="DEAD/DEAH_box_helicase_dom"/>
</dbReference>
<feature type="region of interest" description="Disordered" evidence="4">
    <location>
        <begin position="557"/>
        <end position="605"/>
    </location>
</feature>
<proteinExistence type="predicted"/>
<feature type="compositionally biased region" description="Low complexity" evidence="4">
    <location>
        <begin position="307"/>
        <end position="324"/>
    </location>
</feature>
<dbReference type="Gene3D" id="1.10.3380.20">
    <property type="match status" value="1"/>
</dbReference>
<dbReference type="SUPFAM" id="SSF158702">
    <property type="entry name" value="Sec63 N-terminal domain-like"/>
    <property type="match status" value="1"/>
</dbReference>
<feature type="region of interest" description="Disordered" evidence="4">
    <location>
        <begin position="155"/>
        <end position="192"/>
    </location>
</feature>
<dbReference type="InterPro" id="IPR001650">
    <property type="entry name" value="Helicase_C-like"/>
</dbReference>
<sequence>MAPREIAVTERQQSEALLSPLQAQWNLAWKTVEDIVRRRTELLMEQRQGTIDQHFRVRKRKYESPTKAPAFKASTEILHEGDEDQSPVKKGSLESYVVTTAKRKDASPGATLGAHAHLRSPEHGFLFSKNRPKDEAGKAGIETRSTGVPVADVCEGSGAGKGPKQHRAKNPSSPNSCAVYSRRKQKTDAGVGDDATLQLTQFASDFLSNYFSIRPSSEALKQEQENIENHHLKKRKDWLHLNHDVTPQKKPCNLGRCRKSSESPESVSEEGLTVKIVSSPKGSEEQQQSADAGEEFVNLVSLRDSQPMSPSPAAELAAPEATGTPSDLALTEILPSESGHESSASDEVTGGVFSIVMNTPSVDSKCMDRPKAQPLHTPQTFALALQKGPSPSNNTSGGLYRSSLFSPGDDFWNEAIEVAGSLLNANIVEPGDAPHRGGSQNKDKVNPNPSEVQKLEKLSRNGKDGADDDVGLVTGLRLEEKPCVGKGVEQVIEELGPPSDAGKKVEVKGLTVKDVKPQTGSGRVGGGGWRKQFAASPLPVRHFDFSGGKELQELDDASGARVHGRNPPEVAPNGLSHKQETIPSGPSEVPPAAHNEPTTTSNTSAKRLEIDVRAAPELPQQDASESTPTSCGRFVQERSLEIGAWVPEEVAAVYAKKGLTNLYRWQMECLQVKGVLEGKNLIYSASTSAGKSLVAELLMVKRIIATGRLALFVLPFVSICSEKAEHFEAVLEPLGKRVGSYYGTQGSASLQRDISIAVCTIEKANSLVNKLLEEGRLSEIGMIVIDELHMVGDRERGYLLELLLTKIRFACGEIDNIHEESQERVPQRSSPFQKSCRGDSRADLQIVGMSATMPNISAVAHWLKAELYVTDFRPVPLEEFIKVGPALYNKNMQIARNIRKGADCGGKDPDHVVELCHEVVREGHSVLVFCSSRKACETTAQHVAKYLPPFPPAQRGETTGFASGAEAVEELRKSASGLDPVLAVTLPAGVAYHHAGLTMEEREVVEHCFKQGIVRVLTATSTLAAGVNLPARRVIFRQPKVGRDFIDGTRYRQMSGRAGRAGIDSKGESVLICKPEEVKRMTTVITAGCEALQSCLTNDKIGMMRALLEVVAGGMVQTPQDVHRYVRCTLFNSTESFDHVVKGVQDALRWLCTKKFVEWNKDTETYSTTPLGRAAFGSSLTPEESLIVFEDLAKAREGFVLASDLHLVYQVTPIHVELEPDWSLFYQKFVELSHLEQTVGNRVGVMEPFLMRMAHGAPVQLGARGKSPRSSRVGLLSPYSHGGRQHSMDSLLRICRRFYVALMLSKLVQELPLMEVSESFKVPRGTVQALQGSAGRFAAMVTGFCQRLGWHDMEGLVSKFQSRVSFGVKAEIVELTEIPFVKGSRARGLYKAGLRTIQAVAEASMPELVKALSDATPWAAQDESRRAVQQRVLRGIARKIKNGAQRIVIDRAEEARIAAFSAMRALGVDAPSLAVPVKMVNNTDTNDEDDAFLLELPIPQPRPITEPVQENIKSHHAGTSAPTLPAKGADPKPPPAAAAAAAEGLNKHDNKENEVKAIIKSEDGSNNTKAVLSSTNVEPVIQKFKEAGNPFSGADIFKVRSPSKAPDNASVRHGDAAGSKVTSGPVDVEKLPGGFDSFLATWSGVDEFVFDLNYRNYSSDSVAEDYYEVEGLAVCWEGSPVYYIRLTNLRPLRNAPQEKESSHTEGNGGDGNEAAELEKLTQLHRERWEKVFSVFSRSGVRKVSWNLKDQIRALANPVIPAPSGKGDEVKNAPTFGSKRSVSRVLKMAAVTLQEPYLDVRVAAWLLWPDEESSHTLTLEQVSSSLPMLITLVTDPSILRGANLCIDLNIVLNICGFVQKEVKKRLPGEVAATASRAGRWANQMGRVSHNGCCRRAAQTRALHSVLWKLLVSEGLDLPLSIIEMPLVKVLASMECSGIGVDMDACTRTRKLLEQRLRQLEAKAHRLAGISFTLSLPADVANVLFKHLKLPVPAGCPKGKHHPSTNKQTLELLKDQHPIAAVIQEHRKLSKLLHSTLGSIVTWAKAPGTSGISGRVHQIFGRWLHTSTATGRLAMEEPNLQCVENAISIDEDQGSQQPVDAAAISSVEIKARELFVPTQDGWVLLSADYSQIEVRLMAHFAEDAAMIDLLSRPSGDLFLMITAQWSGQTQESVTSKQREQTKRLVYGILYGMGVQTLAEHLEASVAEASLYLDRFRAAFPRITSWLNQALVECRQKG</sequence>
<evidence type="ECO:0000259" key="5">
    <source>
        <dbReference type="PROSITE" id="PS51192"/>
    </source>
</evidence>
<dbReference type="Pfam" id="PF00270">
    <property type="entry name" value="DEAD"/>
    <property type="match status" value="1"/>
</dbReference>
<dbReference type="CDD" id="cd18795">
    <property type="entry name" value="SF2_C_Ski2"/>
    <property type="match status" value="1"/>
</dbReference>
<evidence type="ECO:0000256" key="1">
    <source>
        <dbReference type="ARBA" id="ARBA00022741"/>
    </source>
</evidence>
<dbReference type="PANTHER" id="PTHR10133">
    <property type="entry name" value="DNA POLYMERASE I"/>
    <property type="match status" value="1"/>
</dbReference>
<comment type="caution">
    <text evidence="7">The sequence shown here is derived from an EMBL/GenBank/DDBJ whole genome shotgun (WGS) entry which is preliminary data.</text>
</comment>
<gene>
    <name evidence="7" type="ORF">R1sor_004906</name>
</gene>
<evidence type="ECO:0000256" key="3">
    <source>
        <dbReference type="SAM" id="Coils"/>
    </source>
</evidence>
<dbReference type="Gene3D" id="3.30.420.10">
    <property type="entry name" value="Ribonuclease H-like superfamily/Ribonuclease H"/>
    <property type="match status" value="1"/>
</dbReference>
<dbReference type="Gene3D" id="1.20.1060.10">
    <property type="entry name" value="Taq DNA Polymerase, Chain T, domain 4"/>
    <property type="match status" value="1"/>
</dbReference>
<keyword evidence="2" id="KW-0067">ATP-binding</keyword>
<accession>A0ABD3HLU0</accession>
<evidence type="ECO:0000313" key="7">
    <source>
        <dbReference type="EMBL" id="KAL3691255.1"/>
    </source>
</evidence>
<feature type="region of interest" description="Disordered" evidence="4">
    <location>
        <begin position="1512"/>
        <end position="1551"/>
    </location>
</feature>
<dbReference type="Pfam" id="PF25453">
    <property type="entry name" value="DUF7898"/>
    <property type="match status" value="1"/>
</dbReference>